<feature type="region of interest" description="Disordered" evidence="1">
    <location>
        <begin position="104"/>
        <end position="128"/>
    </location>
</feature>
<evidence type="ECO:0000313" key="3">
    <source>
        <dbReference type="Proteomes" id="UP000765507"/>
    </source>
</evidence>
<evidence type="ECO:0000313" key="2">
    <source>
        <dbReference type="EMBL" id="KAG6924845.1"/>
    </source>
</evidence>
<accession>A0A8T1S827</accession>
<keyword evidence="3" id="KW-1185">Reference proteome</keyword>
<dbReference type="Proteomes" id="UP000765507">
    <property type="component" value="Unassembled WGS sequence"/>
</dbReference>
<comment type="caution">
    <text evidence="2">The sequence shown here is derived from an EMBL/GenBank/DDBJ whole genome shotgun (WGS) entry which is preliminary data.</text>
</comment>
<evidence type="ECO:0000256" key="1">
    <source>
        <dbReference type="SAM" id="MobiDB-lite"/>
    </source>
</evidence>
<proteinExistence type="predicted"/>
<organism evidence="2 3">
    <name type="scientific">Chelydra serpentina</name>
    <name type="common">Snapping turtle</name>
    <name type="synonym">Testudo serpentina</name>
    <dbReference type="NCBI Taxonomy" id="8475"/>
    <lineage>
        <taxon>Eukaryota</taxon>
        <taxon>Metazoa</taxon>
        <taxon>Chordata</taxon>
        <taxon>Craniata</taxon>
        <taxon>Vertebrata</taxon>
        <taxon>Euteleostomi</taxon>
        <taxon>Archelosauria</taxon>
        <taxon>Testudinata</taxon>
        <taxon>Testudines</taxon>
        <taxon>Cryptodira</taxon>
        <taxon>Durocryptodira</taxon>
        <taxon>Americhelydia</taxon>
        <taxon>Chelydroidea</taxon>
        <taxon>Chelydridae</taxon>
        <taxon>Chelydra</taxon>
    </lineage>
</organism>
<dbReference type="EMBL" id="JAHGAV010000522">
    <property type="protein sequence ID" value="KAG6924845.1"/>
    <property type="molecule type" value="Genomic_DNA"/>
</dbReference>
<sequence>EISDTEMADFEDLQSNCNQSLEESHWGSRGCMKQIPSLQNLHEESTRNSSTLLVCSMNANSLAISDQVLSPPESGRPDASIEESANHFKRTALAKEGIEMAQSGIAAFSSPKQNDSSEPISTQSSLAV</sequence>
<protein>
    <submittedName>
        <fullName evidence="2">Uncharacterized protein</fullName>
    </submittedName>
</protein>
<reference evidence="2 3" key="1">
    <citation type="journal article" date="2020" name="G3 (Bethesda)">
        <title>Draft Genome of the Common Snapping Turtle, Chelydra serpentina, a Model for Phenotypic Plasticity in Reptiles.</title>
        <authorList>
            <person name="Das D."/>
            <person name="Singh S.K."/>
            <person name="Bierstedt J."/>
            <person name="Erickson A."/>
            <person name="Galli G.L.J."/>
            <person name="Crossley D.A. 2nd"/>
            <person name="Rhen T."/>
        </authorList>
    </citation>
    <scope>NUCLEOTIDE SEQUENCE [LARGE SCALE GENOMIC DNA]</scope>
    <source>
        <strain evidence="2">KW</strain>
    </source>
</reference>
<name>A0A8T1S827_CHESE</name>
<feature type="non-terminal residue" evidence="2">
    <location>
        <position position="128"/>
    </location>
</feature>
<gene>
    <name evidence="2" type="ORF">G0U57_016413</name>
</gene>
<feature type="compositionally biased region" description="Polar residues" evidence="1">
    <location>
        <begin position="110"/>
        <end position="128"/>
    </location>
</feature>
<dbReference type="AlphaFoldDB" id="A0A8T1S827"/>